<feature type="domain" description="Transposase DDE" evidence="1">
    <location>
        <begin position="14"/>
        <end position="75"/>
    </location>
</feature>
<dbReference type="EMBL" id="OX458333">
    <property type="protein sequence ID" value="CAI8808443.1"/>
    <property type="molecule type" value="Genomic_DNA"/>
</dbReference>
<evidence type="ECO:0000313" key="5">
    <source>
        <dbReference type="EMBL" id="CAI8818547.1"/>
    </source>
</evidence>
<keyword evidence="6" id="KW-1185">Reference proteome</keyword>
<dbReference type="Pfam" id="PF13701">
    <property type="entry name" value="DDE_Tnp_1_4"/>
    <property type="match status" value="1"/>
</dbReference>
<organism evidence="4 6">
    <name type="scientific">Methylocaldum szegediense</name>
    <dbReference type="NCBI Taxonomy" id="73780"/>
    <lineage>
        <taxon>Bacteria</taxon>
        <taxon>Pseudomonadati</taxon>
        <taxon>Pseudomonadota</taxon>
        <taxon>Gammaproteobacteria</taxon>
        <taxon>Methylococcales</taxon>
        <taxon>Methylococcaceae</taxon>
        <taxon>Methylocaldum</taxon>
    </lineage>
</organism>
<dbReference type="Proteomes" id="UP001162030">
    <property type="component" value="Chromosome"/>
</dbReference>
<proteinExistence type="predicted"/>
<evidence type="ECO:0000259" key="1">
    <source>
        <dbReference type="Pfam" id="PF13701"/>
    </source>
</evidence>
<evidence type="ECO:0000313" key="3">
    <source>
        <dbReference type="EMBL" id="CAI8780061.1"/>
    </source>
</evidence>
<gene>
    <name evidence="2" type="ORF">MSZNOR_0934</name>
    <name evidence="3" type="ORF">MSZNOR_1201</name>
    <name evidence="4" type="ORF">MSZNOR_1731</name>
    <name evidence="5" type="ORF">MSZNOR_1912</name>
</gene>
<evidence type="ECO:0000313" key="6">
    <source>
        <dbReference type="Proteomes" id="UP001162030"/>
    </source>
</evidence>
<evidence type="ECO:0000313" key="4">
    <source>
        <dbReference type="EMBL" id="CAI8808443.1"/>
    </source>
</evidence>
<reference evidence="4 6" key="1">
    <citation type="submission" date="2023-03" db="EMBL/GenBank/DDBJ databases">
        <authorList>
            <person name="Pearce D."/>
        </authorList>
    </citation>
    <scope>NUCLEOTIDE SEQUENCE [LARGE SCALE GENOMIC DNA]</scope>
    <source>
        <strain evidence="4">Msz</strain>
    </source>
</reference>
<name>A0ABM9I0J0_9GAMM</name>
<dbReference type="InterPro" id="IPR025668">
    <property type="entry name" value="Tnp_DDE_dom"/>
</dbReference>
<dbReference type="EMBL" id="OX458333">
    <property type="protein sequence ID" value="CAI8766023.1"/>
    <property type="molecule type" value="Genomic_DNA"/>
</dbReference>
<evidence type="ECO:0000313" key="2">
    <source>
        <dbReference type="EMBL" id="CAI8766023.1"/>
    </source>
</evidence>
<protein>
    <recommendedName>
        <fullName evidence="1">Transposase DDE domain-containing protein</fullName>
    </recommendedName>
</protein>
<accession>A0ABM9I0J0</accession>
<dbReference type="EMBL" id="OX458333">
    <property type="protein sequence ID" value="CAI8818547.1"/>
    <property type="molecule type" value="Genomic_DNA"/>
</dbReference>
<sequence>MPNCSADEMTFGRLGRRVIEANFRGGAISSDGGLVLLRQLDRRLGLSKAVAQALNDPRAPNRITHALQDLVAQRL</sequence>
<dbReference type="EMBL" id="OX458333">
    <property type="protein sequence ID" value="CAI8780061.1"/>
    <property type="molecule type" value="Genomic_DNA"/>
</dbReference>